<dbReference type="EMBL" id="DS547263">
    <property type="protein sequence ID" value="EDQ98500.1"/>
    <property type="molecule type" value="Genomic_DNA"/>
</dbReference>
<keyword evidence="3" id="KW-1185">Reference proteome</keyword>
<evidence type="ECO:0000313" key="2">
    <source>
        <dbReference type="EMBL" id="EDQ98500.1"/>
    </source>
</evidence>
<sequence length="61" mass="6693">MFWSQKFNPLTDLEDLSGKVIIVTGGNKGIGYATVKHLARRGAKVYLGTWTKEKGAKPSLN</sequence>
<dbReference type="AlphaFoldDB" id="B0E3T3"/>
<dbReference type="PANTHER" id="PTHR43157:SF31">
    <property type="entry name" value="PHOSPHATIDYLINOSITOL-GLYCAN BIOSYNTHESIS CLASS F PROTEIN"/>
    <property type="match status" value="1"/>
</dbReference>
<dbReference type="OrthoDB" id="191139at2759"/>
<reference evidence="2 3" key="1">
    <citation type="journal article" date="2008" name="Nature">
        <title>The genome of Laccaria bicolor provides insights into mycorrhizal symbiosis.</title>
        <authorList>
            <person name="Martin F."/>
            <person name="Aerts A."/>
            <person name="Ahren D."/>
            <person name="Brun A."/>
            <person name="Danchin E.G.J."/>
            <person name="Duchaussoy F."/>
            <person name="Gibon J."/>
            <person name="Kohler A."/>
            <person name="Lindquist E."/>
            <person name="Pereda V."/>
            <person name="Salamov A."/>
            <person name="Shapiro H.J."/>
            <person name="Wuyts J."/>
            <person name="Blaudez D."/>
            <person name="Buee M."/>
            <person name="Brokstein P."/>
            <person name="Canbaeck B."/>
            <person name="Cohen D."/>
            <person name="Courty P.E."/>
            <person name="Coutinho P.M."/>
            <person name="Delaruelle C."/>
            <person name="Detter J.C."/>
            <person name="Deveau A."/>
            <person name="DiFazio S."/>
            <person name="Duplessis S."/>
            <person name="Fraissinet-Tachet L."/>
            <person name="Lucic E."/>
            <person name="Frey-Klett P."/>
            <person name="Fourrey C."/>
            <person name="Feussner I."/>
            <person name="Gay G."/>
            <person name="Grimwood J."/>
            <person name="Hoegger P.J."/>
            <person name="Jain P."/>
            <person name="Kilaru S."/>
            <person name="Labbe J."/>
            <person name="Lin Y.C."/>
            <person name="Legue V."/>
            <person name="Le Tacon F."/>
            <person name="Marmeisse R."/>
            <person name="Melayah D."/>
            <person name="Montanini B."/>
            <person name="Muratet M."/>
            <person name="Nehls U."/>
            <person name="Niculita-Hirzel H."/>
            <person name="Oudot-Le Secq M.P."/>
            <person name="Peter M."/>
            <person name="Quesneville H."/>
            <person name="Rajashekar B."/>
            <person name="Reich M."/>
            <person name="Rouhier N."/>
            <person name="Schmutz J."/>
            <person name="Yin T."/>
            <person name="Chalot M."/>
            <person name="Henrissat B."/>
            <person name="Kuees U."/>
            <person name="Lucas S."/>
            <person name="Van de Peer Y."/>
            <person name="Podila G.K."/>
            <person name="Polle A."/>
            <person name="Pukkila P.J."/>
            <person name="Richardson P.M."/>
            <person name="Rouze P."/>
            <person name="Sanders I.R."/>
            <person name="Stajich J.E."/>
            <person name="Tunlid A."/>
            <person name="Tuskan G."/>
            <person name="Grigoriev I.V."/>
        </authorList>
    </citation>
    <scope>NUCLEOTIDE SEQUENCE [LARGE SCALE GENOMIC DNA]</scope>
    <source>
        <strain evidence="3">S238N-H82 / ATCC MYA-4686</strain>
    </source>
</reference>
<dbReference type="Proteomes" id="UP000001194">
    <property type="component" value="Unassembled WGS sequence"/>
</dbReference>
<accession>B0E3T3</accession>
<dbReference type="InParanoid" id="B0E3T3"/>
<gene>
    <name evidence="2" type="ORF">LACBIDRAFT_299902</name>
</gene>
<keyword evidence="1" id="KW-0560">Oxidoreductase</keyword>
<dbReference type="RefSeq" id="XP_001890851.1">
    <property type="nucleotide sequence ID" value="XM_001890816.1"/>
</dbReference>
<dbReference type="KEGG" id="lbc:LACBIDRAFT_299902"/>
<dbReference type="PANTHER" id="PTHR43157">
    <property type="entry name" value="PHOSPHATIDYLINOSITOL-GLYCAN BIOSYNTHESIS CLASS F PROTEIN-RELATED"/>
    <property type="match status" value="1"/>
</dbReference>
<name>B0E3T3_LACBS</name>
<dbReference type="GeneID" id="6086504"/>
<dbReference type="Pfam" id="PF00106">
    <property type="entry name" value="adh_short"/>
    <property type="match status" value="1"/>
</dbReference>
<protein>
    <submittedName>
        <fullName evidence="2">Predicted protein</fullName>
    </submittedName>
</protein>
<dbReference type="GO" id="GO:0016491">
    <property type="term" value="F:oxidoreductase activity"/>
    <property type="evidence" value="ECO:0007669"/>
    <property type="project" value="UniProtKB-KW"/>
</dbReference>
<dbReference type="SUPFAM" id="SSF51735">
    <property type="entry name" value="NAD(P)-binding Rossmann-fold domains"/>
    <property type="match status" value="1"/>
</dbReference>
<dbReference type="Gene3D" id="3.40.50.720">
    <property type="entry name" value="NAD(P)-binding Rossmann-like Domain"/>
    <property type="match status" value="1"/>
</dbReference>
<dbReference type="InterPro" id="IPR002347">
    <property type="entry name" value="SDR_fam"/>
</dbReference>
<proteinExistence type="predicted"/>
<dbReference type="HOGENOM" id="CLU_2923043_0_0_1"/>
<organism evidence="3">
    <name type="scientific">Laccaria bicolor (strain S238N-H82 / ATCC MYA-4686)</name>
    <name type="common">Bicoloured deceiver</name>
    <name type="synonym">Laccaria laccata var. bicolor</name>
    <dbReference type="NCBI Taxonomy" id="486041"/>
    <lineage>
        <taxon>Eukaryota</taxon>
        <taxon>Fungi</taxon>
        <taxon>Dikarya</taxon>
        <taxon>Basidiomycota</taxon>
        <taxon>Agaricomycotina</taxon>
        <taxon>Agaricomycetes</taxon>
        <taxon>Agaricomycetidae</taxon>
        <taxon>Agaricales</taxon>
        <taxon>Agaricineae</taxon>
        <taxon>Hydnangiaceae</taxon>
        <taxon>Laccaria</taxon>
    </lineage>
</organism>
<evidence type="ECO:0000313" key="3">
    <source>
        <dbReference type="Proteomes" id="UP000001194"/>
    </source>
</evidence>
<dbReference type="InterPro" id="IPR036291">
    <property type="entry name" value="NAD(P)-bd_dom_sf"/>
</dbReference>
<evidence type="ECO:0000256" key="1">
    <source>
        <dbReference type="ARBA" id="ARBA00023002"/>
    </source>
</evidence>